<organism evidence="2 3">
    <name type="scientific">Furfurilactobacillus rossiae DSM 15814</name>
    <dbReference type="NCBI Taxonomy" id="1114972"/>
    <lineage>
        <taxon>Bacteria</taxon>
        <taxon>Bacillati</taxon>
        <taxon>Bacillota</taxon>
        <taxon>Bacilli</taxon>
        <taxon>Lactobacillales</taxon>
        <taxon>Lactobacillaceae</taxon>
        <taxon>Furfurilactobacillus</taxon>
    </lineage>
</organism>
<dbReference type="InterPro" id="IPR004843">
    <property type="entry name" value="Calcineurin-like_PHP"/>
</dbReference>
<dbReference type="GO" id="GO:0016791">
    <property type="term" value="F:phosphatase activity"/>
    <property type="evidence" value="ECO:0007669"/>
    <property type="project" value="TreeGrafter"/>
</dbReference>
<dbReference type="SUPFAM" id="SSF56300">
    <property type="entry name" value="Metallo-dependent phosphatases"/>
    <property type="match status" value="1"/>
</dbReference>
<protein>
    <recommendedName>
        <fullName evidence="1">Calcineurin-like phosphoesterase domain-containing protein</fullName>
    </recommendedName>
</protein>
<dbReference type="eggNOG" id="COG0639">
    <property type="taxonomic scope" value="Bacteria"/>
</dbReference>
<dbReference type="InterPro" id="IPR029052">
    <property type="entry name" value="Metallo-depent_PP-like"/>
</dbReference>
<reference evidence="2 3" key="1">
    <citation type="journal article" date="2015" name="Genome Announc.">
        <title>Expanding the biotechnology potential of lactobacilli through comparative genomics of 213 strains and associated genera.</title>
        <authorList>
            <person name="Sun Z."/>
            <person name="Harris H.M."/>
            <person name="McCann A."/>
            <person name="Guo C."/>
            <person name="Argimon S."/>
            <person name="Zhang W."/>
            <person name="Yang X."/>
            <person name="Jeffery I.B."/>
            <person name="Cooney J.C."/>
            <person name="Kagawa T.F."/>
            <person name="Liu W."/>
            <person name="Song Y."/>
            <person name="Salvetti E."/>
            <person name="Wrobel A."/>
            <person name="Rasinkangas P."/>
            <person name="Parkhill J."/>
            <person name="Rea M.C."/>
            <person name="O'Sullivan O."/>
            <person name="Ritari J."/>
            <person name="Douillard F.P."/>
            <person name="Paul Ross R."/>
            <person name="Yang R."/>
            <person name="Briner A.E."/>
            <person name="Felis G.E."/>
            <person name="de Vos W.M."/>
            <person name="Barrangou R."/>
            <person name="Klaenhammer T.R."/>
            <person name="Caufield P.W."/>
            <person name="Cui Y."/>
            <person name="Zhang H."/>
            <person name="O'Toole P.W."/>
        </authorList>
    </citation>
    <scope>NUCLEOTIDE SEQUENCE [LARGE SCALE GENOMIC DNA]</scope>
    <source>
        <strain evidence="2 3">DSM 15814</strain>
    </source>
</reference>
<dbReference type="GO" id="GO:0008803">
    <property type="term" value="F:bis(5'-nucleosyl)-tetraphosphatase (symmetrical) activity"/>
    <property type="evidence" value="ECO:0007669"/>
    <property type="project" value="TreeGrafter"/>
</dbReference>
<dbReference type="AlphaFoldDB" id="A0A0R1RH43"/>
<keyword evidence="3" id="KW-1185">Reference proteome</keyword>
<comment type="caution">
    <text evidence="2">The sequence shown here is derived from an EMBL/GenBank/DDBJ whole genome shotgun (WGS) entry which is preliminary data.</text>
</comment>
<dbReference type="Proteomes" id="UP000051999">
    <property type="component" value="Unassembled WGS sequence"/>
</dbReference>
<accession>A0A0R1RH43</accession>
<dbReference type="EMBL" id="AZFF01000006">
    <property type="protein sequence ID" value="KRL55841.1"/>
    <property type="molecule type" value="Genomic_DNA"/>
</dbReference>
<evidence type="ECO:0000313" key="2">
    <source>
        <dbReference type="EMBL" id="KRL55841.1"/>
    </source>
</evidence>
<evidence type="ECO:0000259" key="1">
    <source>
        <dbReference type="Pfam" id="PF00149"/>
    </source>
</evidence>
<name>A0A0R1RH43_9LACO</name>
<dbReference type="Gene3D" id="3.60.21.10">
    <property type="match status" value="1"/>
</dbReference>
<dbReference type="Pfam" id="PF00149">
    <property type="entry name" value="Metallophos"/>
    <property type="match status" value="1"/>
</dbReference>
<dbReference type="RefSeq" id="WP_017261339.1">
    <property type="nucleotide sequence ID" value="NZ_AUAW01000008.1"/>
</dbReference>
<dbReference type="InterPro" id="IPR050126">
    <property type="entry name" value="Ap4A_hydrolase"/>
</dbReference>
<dbReference type="PATRIC" id="fig|1114972.6.peg.2436"/>
<dbReference type="STRING" id="1114972.FD35_GL002373"/>
<dbReference type="OrthoDB" id="384253at2"/>
<proteinExistence type="predicted"/>
<sequence>MDYTFIGDIHSAADDLQILLDDSVIKKTRLVFMGDYIDGVTTRHFSNHTETMKNDPLAVLDILMERVNRHGDIALLGNHDDFWVQTVRGDDYQFQLWRANGGAHTWRKLGIHSSMEMVVRTSLTQGVLKPYTQFLEQLPLYWSNDYMLAVHAGLYWHQHDFSQQTRDDLLWIREPYYYENELHPDQWHKNLLNKVIITGHTPVQSLQQPNAGYIKMQANVHDTPRYLIDSGSRSGAFDGGIPALTFDDKGNLLQSKRVIKQQLYDGDQILNENELAD</sequence>
<evidence type="ECO:0000313" key="3">
    <source>
        <dbReference type="Proteomes" id="UP000051999"/>
    </source>
</evidence>
<dbReference type="GO" id="GO:0005737">
    <property type="term" value="C:cytoplasm"/>
    <property type="evidence" value="ECO:0007669"/>
    <property type="project" value="TreeGrafter"/>
</dbReference>
<dbReference type="GO" id="GO:0110154">
    <property type="term" value="P:RNA decapping"/>
    <property type="evidence" value="ECO:0007669"/>
    <property type="project" value="TreeGrafter"/>
</dbReference>
<dbReference type="PANTHER" id="PTHR42850:SF4">
    <property type="entry name" value="ZINC-DEPENDENT ENDOPOLYPHOSPHATASE"/>
    <property type="match status" value="1"/>
</dbReference>
<dbReference type="PANTHER" id="PTHR42850">
    <property type="entry name" value="METALLOPHOSPHOESTERASE"/>
    <property type="match status" value="1"/>
</dbReference>
<gene>
    <name evidence="2" type="ORF">FD35_GL002373</name>
</gene>
<feature type="domain" description="Calcineurin-like phosphoesterase" evidence="1">
    <location>
        <begin position="3"/>
        <end position="203"/>
    </location>
</feature>